<evidence type="ECO:0000256" key="2">
    <source>
        <dbReference type="SAM" id="MobiDB-lite"/>
    </source>
</evidence>
<dbReference type="EMBL" id="MRZV01000083">
    <property type="protein sequence ID" value="PIK59422.1"/>
    <property type="molecule type" value="Genomic_DNA"/>
</dbReference>
<dbReference type="STRING" id="307972.A0A2G8LGR8"/>
<reference evidence="3 4" key="1">
    <citation type="journal article" date="2017" name="PLoS Biol.">
        <title>The sea cucumber genome provides insights into morphological evolution and visceral regeneration.</title>
        <authorList>
            <person name="Zhang X."/>
            <person name="Sun L."/>
            <person name="Yuan J."/>
            <person name="Sun Y."/>
            <person name="Gao Y."/>
            <person name="Zhang L."/>
            <person name="Li S."/>
            <person name="Dai H."/>
            <person name="Hamel J.F."/>
            <person name="Liu C."/>
            <person name="Yu Y."/>
            <person name="Liu S."/>
            <person name="Lin W."/>
            <person name="Guo K."/>
            <person name="Jin S."/>
            <person name="Xu P."/>
            <person name="Storey K.B."/>
            <person name="Huan P."/>
            <person name="Zhang T."/>
            <person name="Zhou Y."/>
            <person name="Zhang J."/>
            <person name="Lin C."/>
            <person name="Li X."/>
            <person name="Xing L."/>
            <person name="Huo D."/>
            <person name="Sun M."/>
            <person name="Wang L."/>
            <person name="Mercier A."/>
            <person name="Li F."/>
            <person name="Yang H."/>
            <person name="Xiang J."/>
        </authorList>
    </citation>
    <scope>NUCLEOTIDE SEQUENCE [LARGE SCALE GENOMIC DNA]</scope>
    <source>
        <strain evidence="3">Shaxun</strain>
        <tissue evidence="3">Muscle</tissue>
    </source>
</reference>
<dbReference type="GO" id="GO:0000149">
    <property type="term" value="F:SNARE binding"/>
    <property type="evidence" value="ECO:0007669"/>
    <property type="project" value="TreeGrafter"/>
</dbReference>
<gene>
    <name evidence="3" type="ORF">BSL78_03635</name>
</gene>
<feature type="region of interest" description="Disordered" evidence="2">
    <location>
        <begin position="434"/>
        <end position="478"/>
    </location>
</feature>
<evidence type="ECO:0000313" key="4">
    <source>
        <dbReference type="Proteomes" id="UP000230750"/>
    </source>
</evidence>
<sequence>MIYEAEVDPNLTLEEIEKMDDLEKIKQLMKTTLKEVYLKNMKRWVYHFLRGAKERRLVSVEIYFVTTSCLLRSVIAEDMGALHHDIEQLQNHLRAVEILLRREIEKTARFIRDSQLDSEKAEQLMIQLTRQAPKPEGGFKNIDWFHLLEDCMELRDKVYSCVERKRCLEIYVASLLGSEKKSNIQLAGEFLARAQKESTKVMKTSQKETKVATTSSTLFKLRLSKITYESSVRLVLSAAKEYFDASKKLMDTNMDLARACLELINESCQEIDDELDLIQSLSLLNTFSTPVLPLKVRLSQNRLDLVKMALQSSPTAYKSSGKILDLARLLRVYLKDEAKEKGQVHVLIAETALKAGDHQVAYQQCLAIIKDKYSEGWTVCKTLAEAKGFQNKEARQELIAYALCYCDPSAFEEMLALRTSNELQMLGEILGISDDLEEEKEEEEDMEQEDLEEKETEEREMEDTFQDAQEDVSEKSMLQTALGKTTATTRHVLASTGATTRQVLASTGATTRNVLASTGATTKALLGTMSDATFWKESLKWVRPLSQLKQEEAIKSVEASFDVQWYHPFYQSILGNSAQSSKDYPDYSQIHWSVSKSSPAYLNEALLRFSLLARGQQQEGEMDEDSDQHITGVLLQLASQRLTSELSLTICYLLALMKPLAAEEFFEKMPRSAVTLEMAAYVYALQICAWVDRDNETALATIYQTPRAALIDRVKDHVTDETPSDWSEDLQALAEKFQTHVTLWMILFKRRLFRTSEENFSAYCMKLEHSRLCPAQPGCRSLYVHVCIVCILDPPASKNSQRSLIGLSKPQADQRVDVARFTRDDEYKKETILGLTMTLEDKVYDLSVSLAKKYNLPLWEVYMAHIGVPLLR</sequence>
<dbReference type="OrthoDB" id="9388939at2759"/>
<dbReference type="PANTHER" id="PTHR15922:SF2">
    <property type="entry name" value="NBAS SUBUNIT OF NRZ TETHERING COMPLEX"/>
    <property type="match status" value="1"/>
</dbReference>
<keyword evidence="1" id="KW-0175">Coiled coil</keyword>
<feature type="coiled-coil region" evidence="1">
    <location>
        <begin position="86"/>
        <end position="131"/>
    </location>
</feature>
<dbReference type="Proteomes" id="UP000230750">
    <property type="component" value="Unassembled WGS sequence"/>
</dbReference>
<protein>
    <submittedName>
        <fullName evidence="3">Putative neuroblastoma-amplified sequence</fullName>
    </submittedName>
</protein>
<dbReference type="AlphaFoldDB" id="A0A2G8LGR8"/>
<evidence type="ECO:0000256" key="1">
    <source>
        <dbReference type="SAM" id="Coils"/>
    </source>
</evidence>
<feature type="compositionally biased region" description="Acidic residues" evidence="2">
    <location>
        <begin position="434"/>
        <end position="471"/>
    </location>
</feature>
<dbReference type="GO" id="GO:0070939">
    <property type="term" value="C:Dsl1/NZR complex"/>
    <property type="evidence" value="ECO:0007669"/>
    <property type="project" value="TreeGrafter"/>
</dbReference>
<dbReference type="PANTHER" id="PTHR15922">
    <property type="entry name" value="NEUROBLASTOMA-AMPLIFIED SEQUENCE"/>
    <property type="match status" value="1"/>
</dbReference>
<organism evidence="3 4">
    <name type="scientific">Stichopus japonicus</name>
    <name type="common">Sea cucumber</name>
    <dbReference type="NCBI Taxonomy" id="307972"/>
    <lineage>
        <taxon>Eukaryota</taxon>
        <taxon>Metazoa</taxon>
        <taxon>Echinodermata</taxon>
        <taxon>Eleutherozoa</taxon>
        <taxon>Echinozoa</taxon>
        <taxon>Holothuroidea</taxon>
        <taxon>Aspidochirotacea</taxon>
        <taxon>Aspidochirotida</taxon>
        <taxon>Stichopodidae</taxon>
        <taxon>Apostichopus</taxon>
    </lineage>
</organism>
<evidence type="ECO:0000313" key="3">
    <source>
        <dbReference type="EMBL" id="PIK59422.1"/>
    </source>
</evidence>
<name>A0A2G8LGR8_STIJA</name>
<accession>A0A2G8LGR8</accession>
<comment type="caution">
    <text evidence="3">The sequence shown here is derived from an EMBL/GenBank/DDBJ whole genome shotgun (WGS) entry which is preliminary data.</text>
</comment>
<proteinExistence type="predicted"/>
<dbReference type="GO" id="GO:0006890">
    <property type="term" value="P:retrograde vesicle-mediated transport, Golgi to endoplasmic reticulum"/>
    <property type="evidence" value="ECO:0007669"/>
    <property type="project" value="TreeGrafter"/>
</dbReference>
<keyword evidence="4" id="KW-1185">Reference proteome</keyword>